<dbReference type="EMBL" id="BAABHY010000001">
    <property type="protein sequence ID" value="GAA5106196.1"/>
    <property type="molecule type" value="Genomic_DNA"/>
</dbReference>
<organism evidence="1 2">
    <name type="scientific">Orbus sasakiae</name>
    <dbReference type="NCBI Taxonomy" id="1078475"/>
    <lineage>
        <taxon>Bacteria</taxon>
        <taxon>Pseudomonadati</taxon>
        <taxon>Pseudomonadota</taxon>
        <taxon>Gammaproteobacteria</taxon>
        <taxon>Orbales</taxon>
        <taxon>Orbaceae</taxon>
        <taxon>Orbus</taxon>
    </lineage>
</organism>
<comment type="caution">
    <text evidence="1">The sequence shown here is derived from an EMBL/GenBank/DDBJ whole genome shotgun (WGS) entry which is preliminary data.</text>
</comment>
<dbReference type="Proteomes" id="UP001500171">
    <property type="component" value="Unassembled WGS sequence"/>
</dbReference>
<dbReference type="RefSeq" id="WP_345488604.1">
    <property type="nucleotide sequence ID" value="NZ_BAABHY010000001.1"/>
</dbReference>
<evidence type="ECO:0000313" key="1">
    <source>
        <dbReference type="EMBL" id="GAA5106196.1"/>
    </source>
</evidence>
<sequence>MKKVFLFGIVGVLLTGCAHTSVDKDLSEVQGVTLKDIGYGQQAIDTYMVTKNIGSNVGDVKICLASTISNASVTLNDSSGSFFGSYSGYYYQNTNTTTVQGGNSIITESKDKVVGTGIAEYYSNGLLPILHYARYIVTVSPQKTKTQYLFTKIEQAAKDTGSAANDGFSYVGAWSGASPMKVIGSLDSEVEKITKCLNNGN</sequence>
<proteinExistence type="predicted"/>
<dbReference type="PROSITE" id="PS51257">
    <property type="entry name" value="PROKAR_LIPOPROTEIN"/>
    <property type="match status" value="1"/>
</dbReference>
<evidence type="ECO:0000313" key="2">
    <source>
        <dbReference type="Proteomes" id="UP001500171"/>
    </source>
</evidence>
<name>A0ABP9N2R0_9GAMM</name>
<protein>
    <recommendedName>
        <fullName evidence="3">Lipoprotein</fullName>
    </recommendedName>
</protein>
<reference evidence="2" key="1">
    <citation type="journal article" date="2019" name="Int. J. Syst. Evol. Microbiol.">
        <title>The Global Catalogue of Microorganisms (GCM) 10K type strain sequencing project: providing services to taxonomists for standard genome sequencing and annotation.</title>
        <authorList>
            <consortium name="The Broad Institute Genomics Platform"/>
            <consortium name="The Broad Institute Genome Sequencing Center for Infectious Disease"/>
            <person name="Wu L."/>
            <person name="Ma J."/>
        </authorList>
    </citation>
    <scope>NUCLEOTIDE SEQUENCE [LARGE SCALE GENOMIC DNA]</scope>
    <source>
        <strain evidence="2">JCM 18050</strain>
    </source>
</reference>
<gene>
    <name evidence="1" type="ORF">GCM10023211_05710</name>
</gene>
<accession>A0ABP9N2R0</accession>
<keyword evidence="2" id="KW-1185">Reference proteome</keyword>
<evidence type="ECO:0008006" key="3">
    <source>
        <dbReference type="Google" id="ProtNLM"/>
    </source>
</evidence>